<dbReference type="InterPro" id="IPR037465">
    <property type="entry name" value="YlxR"/>
</dbReference>
<dbReference type="Gene3D" id="3.30.1230.10">
    <property type="entry name" value="YlxR-like"/>
    <property type="match status" value="1"/>
</dbReference>
<evidence type="ECO:0000313" key="2">
    <source>
        <dbReference type="EMBL" id="WAM34782.1"/>
    </source>
</evidence>
<dbReference type="SUPFAM" id="SSF64376">
    <property type="entry name" value="YlxR-like"/>
    <property type="match status" value="1"/>
</dbReference>
<dbReference type="InterPro" id="IPR007393">
    <property type="entry name" value="YlxR_dom"/>
</dbReference>
<evidence type="ECO:0000259" key="1">
    <source>
        <dbReference type="Pfam" id="PF04296"/>
    </source>
</evidence>
<dbReference type="NCBIfam" id="NF047356">
    <property type="entry name" value="RNA_bind_RnpM"/>
    <property type="match status" value="1"/>
</dbReference>
<dbReference type="RefSeq" id="WP_045169333.1">
    <property type="nucleotide sequence ID" value="NZ_CP113865.1"/>
</dbReference>
<proteinExistence type="predicted"/>
<keyword evidence="3" id="KW-1185">Reference proteome</keyword>
<dbReference type="InterPro" id="IPR035931">
    <property type="entry name" value="YlxR-like_sf"/>
</dbReference>
<organism evidence="2 3">
    <name type="scientific">Caldicellulosiruptor morganii</name>
    <dbReference type="NCBI Taxonomy" id="1387555"/>
    <lineage>
        <taxon>Bacteria</taxon>
        <taxon>Bacillati</taxon>
        <taxon>Bacillota</taxon>
        <taxon>Bacillota incertae sedis</taxon>
        <taxon>Caldicellulosiruptorales</taxon>
        <taxon>Caldicellulosiruptoraceae</taxon>
        <taxon>Caldicellulosiruptor</taxon>
    </lineage>
</organism>
<dbReference type="Pfam" id="PF04296">
    <property type="entry name" value="YlxR"/>
    <property type="match status" value="1"/>
</dbReference>
<evidence type="ECO:0000313" key="3">
    <source>
        <dbReference type="Proteomes" id="UP001164909"/>
    </source>
</evidence>
<dbReference type="EMBL" id="CP113865">
    <property type="protein sequence ID" value="WAM34782.1"/>
    <property type="molecule type" value="Genomic_DNA"/>
</dbReference>
<gene>
    <name evidence="2" type="ORF">OTK00_001032</name>
</gene>
<dbReference type="PANTHER" id="PTHR34215">
    <property type="entry name" value="BLL0784 PROTEIN"/>
    <property type="match status" value="1"/>
</dbReference>
<name>A0ABY7BPN9_9FIRM</name>
<feature type="domain" description="YlxR" evidence="1">
    <location>
        <begin position="8"/>
        <end position="80"/>
    </location>
</feature>
<protein>
    <submittedName>
        <fullName evidence="2">YlxR family protein</fullName>
    </submittedName>
</protein>
<dbReference type="PANTHER" id="PTHR34215:SF1">
    <property type="entry name" value="YLXR DOMAIN-CONTAINING PROTEIN"/>
    <property type="match status" value="1"/>
</dbReference>
<sequence length="89" mass="10444">MQKYIPNRKCVGCQEVKPKNQLLRIAKNDRGVFIDEKQRLPGRGAYLCKKAECLHLAKKKKGLERSLKVTIPKEFYDLLDKFFAENYKN</sequence>
<accession>A0ABY7BPN9</accession>
<dbReference type="CDD" id="cd00279">
    <property type="entry name" value="YlxR"/>
    <property type="match status" value="1"/>
</dbReference>
<dbReference type="Proteomes" id="UP001164909">
    <property type="component" value="Chromosome"/>
</dbReference>
<reference evidence="2" key="1">
    <citation type="submission" date="2022-12" db="EMBL/GenBank/DDBJ databases">
        <authorList>
            <person name="Bing R.G."/>
            <person name="Willard D.J."/>
            <person name="Manesh M.J.H."/>
            <person name="Laemthong T."/>
            <person name="Crosby J.R."/>
            <person name="Kelly R.M."/>
        </authorList>
    </citation>
    <scope>NUCLEOTIDE SEQUENCE</scope>
    <source>
        <strain evidence="2">DSM 8990</strain>
    </source>
</reference>